<evidence type="ECO:0000256" key="1">
    <source>
        <dbReference type="ARBA" id="ARBA00008023"/>
    </source>
</evidence>
<reference evidence="11 12" key="1">
    <citation type="submission" date="2020-05" db="EMBL/GenBank/DDBJ databases">
        <title>Complete genome sequencing of Campylobacter and Arcobacter type strains.</title>
        <authorList>
            <person name="Miller W.G."/>
            <person name="Yee E."/>
        </authorList>
    </citation>
    <scope>NUCLEOTIDE SEQUENCE [LARGE SCALE GENOMIC DNA]</scope>
    <source>
        <strain evidence="11 12">LMG 25694</strain>
    </source>
</reference>
<dbReference type="GO" id="GO:0035870">
    <property type="term" value="F:dITP diphosphatase activity"/>
    <property type="evidence" value="ECO:0007669"/>
    <property type="project" value="UniProtKB-UniRule"/>
</dbReference>
<keyword evidence="12" id="KW-1185">Reference proteome</keyword>
<sequence length="199" mass="22260">MKIIIASANKGKIAEFEKLMPNDEVIAFSEILGQIEIEEDKDTFKGNAIKKAQTIYDELYKNGYRDMIVISDDSGISVPVLNNEPGIYSARYAGLNATDKSNNAKLIENLNRINLERTPAFYTACIAIVYQNNVYTVHGWMHGDVINKELGEGGFGYDPMFIPNGFEKTLGELGYEAKKEFSHRTKALNLAKKVLDVIL</sequence>
<dbReference type="HAMAP" id="MF_01405">
    <property type="entry name" value="Non_canon_purine_NTPase"/>
    <property type="match status" value="1"/>
</dbReference>
<feature type="binding site" evidence="10">
    <location>
        <begin position="183"/>
        <end position="184"/>
    </location>
    <ligand>
        <name>substrate</name>
    </ligand>
</feature>
<dbReference type="GO" id="GO:0000166">
    <property type="term" value="F:nucleotide binding"/>
    <property type="evidence" value="ECO:0007669"/>
    <property type="project" value="UniProtKB-KW"/>
</dbReference>
<dbReference type="GO" id="GO:0017111">
    <property type="term" value="F:ribonucleoside triphosphate phosphatase activity"/>
    <property type="evidence" value="ECO:0007669"/>
    <property type="project" value="InterPro"/>
</dbReference>
<evidence type="ECO:0000256" key="4">
    <source>
        <dbReference type="ARBA" id="ARBA00022741"/>
    </source>
</evidence>
<keyword evidence="7 10" id="KW-0546">Nucleotide metabolism</keyword>
<dbReference type="GO" id="GO:0036222">
    <property type="term" value="F:XTP diphosphatase activity"/>
    <property type="evidence" value="ECO:0007669"/>
    <property type="project" value="UniProtKB-UniRule"/>
</dbReference>
<evidence type="ECO:0000256" key="8">
    <source>
        <dbReference type="ARBA" id="ARBA00051875"/>
    </source>
</evidence>
<feature type="active site" description="Proton acceptor" evidence="10">
    <location>
        <position position="73"/>
    </location>
</feature>
<dbReference type="Proteomes" id="UP000503313">
    <property type="component" value="Chromosome"/>
</dbReference>
<organism evidence="11 12">
    <name type="scientific">Arcobacter defluvii</name>
    <dbReference type="NCBI Taxonomy" id="873191"/>
    <lineage>
        <taxon>Bacteria</taxon>
        <taxon>Pseudomonadati</taxon>
        <taxon>Campylobacterota</taxon>
        <taxon>Epsilonproteobacteria</taxon>
        <taxon>Campylobacterales</taxon>
        <taxon>Arcobacteraceae</taxon>
        <taxon>Arcobacter</taxon>
    </lineage>
</organism>
<dbReference type="Pfam" id="PF01725">
    <property type="entry name" value="Ham1p_like"/>
    <property type="match status" value="1"/>
</dbReference>
<dbReference type="RefSeq" id="WP_129010521.1">
    <property type="nucleotide sequence ID" value="NZ_CP053835.1"/>
</dbReference>
<accession>A0AAE7BDZ3</accession>
<evidence type="ECO:0000256" key="3">
    <source>
        <dbReference type="ARBA" id="ARBA00022723"/>
    </source>
</evidence>
<evidence type="ECO:0000256" key="9">
    <source>
        <dbReference type="ARBA" id="ARBA00052017"/>
    </source>
</evidence>
<evidence type="ECO:0000256" key="10">
    <source>
        <dbReference type="HAMAP-Rule" id="MF_01405"/>
    </source>
</evidence>
<dbReference type="GO" id="GO:0046872">
    <property type="term" value="F:metal ion binding"/>
    <property type="evidence" value="ECO:0007669"/>
    <property type="project" value="UniProtKB-KW"/>
</dbReference>
<dbReference type="AlphaFoldDB" id="A0AAE7BDZ3"/>
<evidence type="ECO:0000256" key="5">
    <source>
        <dbReference type="ARBA" id="ARBA00022801"/>
    </source>
</evidence>
<keyword evidence="6 10" id="KW-0460">Magnesium</keyword>
<feature type="binding site" evidence="10">
    <location>
        <position position="73"/>
    </location>
    <ligand>
        <name>Mg(2+)</name>
        <dbReference type="ChEBI" id="CHEBI:18420"/>
    </ligand>
</feature>
<dbReference type="FunFam" id="3.90.950.10:FF:000001">
    <property type="entry name" value="dITP/XTP pyrophosphatase"/>
    <property type="match status" value="1"/>
</dbReference>
<evidence type="ECO:0000256" key="2">
    <source>
        <dbReference type="ARBA" id="ARBA00011738"/>
    </source>
</evidence>
<comment type="cofactor">
    <cofactor evidence="10">
        <name>Mg(2+)</name>
        <dbReference type="ChEBI" id="CHEBI:18420"/>
    </cofactor>
    <text evidence="10">Binds 1 Mg(2+) ion per subunit.</text>
</comment>
<comment type="function">
    <text evidence="10">Pyrophosphatase that catalyzes the hydrolysis of nucleoside triphosphates to their monophosphate derivatives, with a high preference for the non-canonical purine nucleotides XTP (xanthosine triphosphate), dITP (deoxyinosine triphosphate) and ITP. Seems to function as a house-cleaning enzyme that removes non-canonical purine nucleotides from the nucleotide pool, thus preventing their incorporation into DNA/RNA and avoiding chromosomal lesions.</text>
</comment>
<dbReference type="GO" id="GO:0009117">
    <property type="term" value="P:nucleotide metabolic process"/>
    <property type="evidence" value="ECO:0007669"/>
    <property type="project" value="UniProtKB-KW"/>
</dbReference>
<name>A0AAE7BDZ3_9BACT</name>
<dbReference type="GO" id="GO:0005829">
    <property type="term" value="C:cytosol"/>
    <property type="evidence" value="ECO:0007669"/>
    <property type="project" value="TreeGrafter"/>
</dbReference>
<dbReference type="CDD" id="cd00515">
    <property type="entry name" value="HAM1"/>
    <property type="match status" value="1"/>
</dbReference>
<dbReference type="PANTHER" id="PTHR11067">
    <property type="entry name" value="INOSINE TRIPHOSPHATE PYROPHOSPHATASE/HAM1 PROTEIN"/>
    <property type="match status" value="1"/>
</dbReference>
<dbReference type="KEGG" id="adz:ADFLV_0724"/>
<feature type="binding site" evidence="10">
    <location>
        <position position="178"/>
    </location>
    <ligand>
        <name>substrate</name>
    </ligand>
</feature>
<keyword evidence="5 10" id="KW-0378">Hydrolase</keyword>
<keyword evidence="3 10" id="KW-0479">Metal-binding</keyword>
<dbReference type="GO" id="GO:0009146">
    <property type="term" value="P:purine nucleoside triphosphate catabolic process"/>
    <property type="evidence" value="ECO:0007669"/>
    <property type="project" value="UniProtKB-UniRule"/>
</dbReference>
<comment type="similarity">
    <text evidence="1 10">Belongs to the HAM1 NTPase family.</text>
</comment>
<comment type="catalytic activity">
    <reaction evidence="8 10">
        <text>dITP + H2O = dIMP + diphosphate + H(+)</text>
        <dbReference type="Rhea" id="RHEA:28342"/>
        <dbReference type="ChEBI" id="CHEBI:15377"/>
        <dbReference type="ChEBI" id="CHEBI:15378"/>
        <dbReference type="ChEBI" id="CHEBI:33019"/>
        <dbReference type="ChEBI" id="CHEBI:61194"/>
        <dbReference type="ChEBI" id="CHEBI:61382"/>
        <dbReference type="EC" id="3.6.1.66"/>
    </reaction>
</comment>
<feature type="binding site" evidence="10">
    <location>
        <position position="38"/>
    </location>
    <ligand>
        <name>Mg(2+)</name>
        <dbReference type="ChEBI" id="CHEBI:18420"/>
    </ligand>
</feature>
<evidence type="ECO:0000313" key="12">
    <source>
        <dbReference type="Proteomes" id="UP000503313"/>
    </source>
</evidence>
<dbReference type="InterPro" id="IPR002637">
    <property type="entry name" value="RdgB/HAM1"/>
</dbReference>
<evidence type="ECO:0000313" key="11">
    <source>
        <dbReference type="EMBL" id="QKF76773.1"/>
    </source>
</evidence>
<feature type="binding site" evidence="10">
    <location>
        <begin position="155"/>
        <end position="158"/>
    </location>
    <ligand>
        <name>substrate</name>
    </ligand>
</feature>
<dbReference type="PANTHER" id="PTHR11067:SF9">
    <property type="entry name" value="INOSINE TRIPHOSPHATE PYROPHOSPHATASE"/>
    <property type="match status" value="1"/>
</dbReference>
<evidence type="ECO:0000256" key="6">
    <source>
        <dbReference type="ARBA" id="ARBA00022842"/>
    </source>
</evidence>
<gene>
    <name evidence="11" type="ORF">ADFLV_0724</name>
</gene>
<feature type="binding site" evidence="10">
    <location>
        <begin position="7"/>
        <end position="12"/>
    </location>
    <ligand>
        <name>substrate</name>
    </ligand>
</feature>
<protein>
    <recommendedName>
        <fullName evidence="10">dITP/XTP pyrophosphatase</fullName>
        <ecNumber evidence="10">3.6.1.66</ecNumber>
    </recommendedName>
    <alternativeName>
        <fullName evidence="10">Non-canonical purine NTP pyrophosphatase</fullName>
    </alternativeName>
    <alternativeName>
        <fullName evidence="10">Non-standard purine NTP pyrophosphatase</fullName>
    </alternativeName>
    <alternativeName>
        <fullName evidence="10">Nucleoside-triphosphate diphosphatase</fullName>
    </alternativeName>
    <alternativeName>
        <fullName evidence="10">Nucleoside-triphosphate pyrophosphatase</fullName>
        <shortName evidence="10">NTPase</shortName>
    </alternativeName>
</protein>
<dbReference type="EC" id="3.6.1.66" evidence="10"/>
<feature type="binding site" evidence="10">
    <location>
        <position position="74"/>
    </location>
    <ligand>
        <name>substrate</name>
    </ligand>
</feature>
<comment type="subunit">
    <text evidence="2 10">Homodimer.</text>
</comment>
<dbReference type="GO" id="GO:0036220">
    <property type="term" value="F:ITP diphosphatase activity"/>
    <property type="evidence" value="ECO:0007669"/>
    <property type="project" value="UniProtKB-UniRule"/>
</dbReference>
<dbReference type="SUPFAM" id="SSF52972">
    <property type="entry name" value="ITPase-like"/>
    <property type="match status" value="1"/>
</dbReference>
<keyword evidence="4 10" id="KW-0547">Nucleotide-binding</keyword>
<evidence type="ECO:0000256" key="7">
    <source>
        <dbReference type="ARBA" id="ARBA00023080"/>
    </source>
</evidence>
<comment type="catalytic activity">
    <reaction evidence="9 10">
        <text>XTP + H2O = XMP + diphosphate + H(+)</text>
        <dbReference type="Rhea" id="RHEA:28610"/>
        <dbReference type="ChEBI" id="CHEBI:15377"/>
        <dbReference type="ChEBI" id="CHEBI:15378"/>
        <dbReference type="ChEBI" id="CHEBI:33019"/>
        <dbReference type="ChEBI" id="CHEBI:57464"/>
        <dbReference type="ChEBI" id="CHEBI:61314"/>
        <dbReference type="EC" id="3.6.1.66"/>
    </reaction>
</comment>
<comment type="catalytic activity">
    <reaction evidence="10">
        <text>ITP + H2O = IMP + diphosphate + H(+)</text>
        <dbReference type="Rhea" id="RHEA:29399"/>
        <dbReference type="ChEBI" id="CHEBI:15377"/>
        <dbReference type="ChEBI" id="CHEBI:15378"/>
        <dbReference type="ChEBI" id="CHEBI:33019"/>
        <dbReference type="ChEBI" id="CHEBI:58053"/>
        <dbReference type="ChEBI" id="CHEBI:61402"/>
        <dbReference type="EC" id="3.6.1.66"/>
    </reaction>
</comment>
<dbReference type="Gene3D" id="3.90.950.10">
    <property type="match status" value="1"/>
</dbReference>
<dbReference type="InterPro" id="IPR029001">
    <property type="entry name" value="ITPase-like_fam"/>
</dbReference>
<dbReference type="InterPro" id="IPR020922">
    <property type="entry name" value="dITP/XTP_pyrophosphatase"/>
</dbReference>
<dbReference type="EMBL" id="CP053835">
    <property type="protein sequence ID" value="QKF76773.1"/>
    <property type="molecule type" value="Genomic_DNA"/>
</dbReference>
<proteinExistence type="inferred from homology"/>